<dbReference type="Proteomes" id="UP000838102">
    <property type="component" value="Unassembled WGS sequence"/>
</dbReference>
<feature type="region of interest" description="Phosphopantothenoylcysteine decarboxylase" evidence="3">
    <location>
        <begin position="1"/>
        <end position="194"/>
    </location>
</feature>
<gene>
    <name evidence="3 7" type="primary">coaBC</name>
    <name evidence="7" type="ORF">LMG032447_00870</name>
</gene>
<dbReference type="SUPFAM" id="SSF52507">
    <property type="entry name" value="Homo-oligomeric flavin-containing Cys decarboxylases, HFCD"/>
    <property type="match status" value="1"/>
</dbReference>
<feature type="region of interest" description="Phosphopantothenate--cysteine ligase" evidence="3">
    <location>
        <begin position="195"/>
        <end position="409"/>
    </location>
</feature>
<dbReference type="InterPro" id="IPR005252">
    <property type="entry name" value="CoaBC"/>
</dbReference>
<dbReference type="PANTHER" id="PTHR14359">
    <property type="entry name" value="HOMO-OLIGOMERIC FLAVIN CONTAINING CYS DECARBOXYLASE FAMILY"/>
    <property type="match status" value="1"/>
</dbReference>
<feature type="domain" description="DNA/pantothenate metabolism flavoprotein C-terminal" evidence="6">
    <location>
        <begin position="190"/>
        <end position="400"/>
    </location>
</feature>
<evidence type="ECO:0000259" key="5">
    <source>
        <dbReference type="Pfam" id="PF02441"/>
    </source>
</evidence>
<evidence type="ECO:0000256" key="4">
    <source>
        <dbReference type="RuleBase" id="RU364078"/>
    </source>
</evidence>
<comment type="similarity">
    <text evidence="3 4">In the N-terminal section; belongs to the HFCD (homo-oligomeric flavin containing Cys decarboxylase) superfamily.</text>
</comment>
<keyword evidence="3" id="KW-0511">Multifunctional enzyme</keyword>
<keyword evidence="3 4" id="KW-0288">FMN</keyword>
<dbReference type="EC" id="6.3.2.5" evidence="3"/>
<dbReference type="SUPFAM" id="SSF102645">
    <property type="entry name" value="CoaB-like"/>
    <property type="match status" value="1"/>
</dbReference>
<comment type="pathway">
    <text evidence="3 4">Cofactor biosynthesis; coenzyme A biosynthesis; CoA from (R)-pantothenate: step 3/5.</text>
</comment>
<dbReference type="HAMAP" id="MF_02225">
    <property type="entry name" value="CoaBC"/>
    <property type="match status" value="1"/>
</dbReference>
<evidence type="ECO:0000259" key="6">
    <source>
        <dbReference type="Pfam" id="PF04127"/>
    </source>
</evidence>
<organism evidence="7 8">
    <name type="scientific">Convivina praedatoris</name>
    <dbReference type="NCBI Taxonomy" id="2880963"/>
    <lineage>
        <taxon>Bacteria</taxon>
        <taxon>Bacillati</taxon>
        <taxon>Bacillota</taxon>
        <taxon>Bacilli</taxon>
        <taxon>Lactobacillales</taxon>
        <taxon>Lactobacillaceae</taxon>
        <taxon>Convivina</taxon>
    </lineage>
</organism>
<feature type="domain" description="Flavoprotein" evidence="5">
    <location>
        <begin position="8"/>
        <end position="178"/>
    </location>
</feature>
<comment type="similarity">
    <text evidence="3 4">In the C-terminal section; belongs to the PPC synthetase family.</text>
</comment>
<evidence type="ECO:0000313" key="8">
    <source>
        <dbReference type="Proteomes" id="UP000838102"/>
    </source>
</evidence>
<evidence type="ECO:0000256" key="2">
    <source>
        <dbReference type="ARBA" id="ARBA00023239"/>
    </source>
</evidence>
<comment type="function">
    <text evidence="4">Catalyzes two steps in the biosynthesis of coenzyme A. In the first step cysteine is conjugated to 4'-phosphopantothenate to form 4-phosphopantothenoylcysteine, in the latter compound is decarboxylated to form 4'-phosphopantotheine.</text>
</comment>
<comment type="function">
    <text evidence="3">Catalyzes two sequential steps in the biosynthesis of coenzyme A. In the first step cysteine is conjugated to 4'-phosphopantothenate to form 4-phosphopantothenoylcysteine. In the second step the latter compound is decarboxylated to form 4'-phosphopantotheine.</text>
</comment>
<dbReference type="EMBL" id="CAKOEU010000003">
    <property type="protein sequence ID" value="CAH1854440.1"/>
    <property type="molecule type" value="Genomic_DNA"/>
</dbReference>
<feature type="binding site" evidence="3">
    <location>
        <position position="347"/>
    </location>
    <ligand>
        <name>CTP</name>
        <dbReference type="ChEBI" id="CHEBI:37563"/>
    </ligand>
</feature>
<evidence type="ECO:0000256" key="3">
    <source>
        <dbReference type="HAMAP-Rule" id="MF_02225"/>
    </source>
</evidence>
<dbReference type="Pfam" id="PF04127">
    <property type="entry name" value="DFP"/>
    <property type="match status" value="1"/>
</dbReference>
<keyword evidence="3" id="KW-0479">Metal-binding</keyword>
<comment type="pathway">
    <text evidence="3 4">Cofactor biosynthesis; coenzyme A biosynthesis; CoA from (R)-pantothenate: step 2/5.</text>
</comment>
<keyword evidence="3" id="KW-0460">Magnesium</keyword>
<dbReference type="RefSeq" id="WP_248706278.1">
    <property type="nucleotide sequence ID" value="NZ_CAKOET010000003.1"/>
</dbReference>
<comment type="cofactor">
    <cofactor evidence="3">
        <name>Mg(2+)</name>
        <dbReference type="ChEBI" id="CHEBI:18420"/>
    </cofactor>
</comment>
<accession>A0ABN8HD02</accession>
<sequence>MTDWYTDKKILLAVSGGIAAYKAAELTRLLIKQGAQVRLMMTQAAQNFIPAKTLAILSQNPVLTDDSWQRDVAAVDHVTWANWADVVLVVPATANIIGKIAQGLADDVVSTTIMASRADKILAPAMNDGMWASPAVQRNVSQLKADGWLIINPVTGFLAEGYEGTGRLANLTEIVSQVPIRVLAQVDNILKDKQVVITAGGTQEALDPVRYLTNRSSGKMGYALAEAAAERGAQVILIATVDRPVPYGVKLIKVNDAQSMLGAVKQYLPTASVFIAAAAVSDFRPAQLAENKIKKTPGQTSWQLALTLNPDILATVGQAKGPRQVVVGFAAETQDLADNAQKKLVSKGADMIVANDVSEQAAGFNSDNNAVTLFIKNRLPQPVALANKLVIAREIMDQTMALLASKVLE</sequence>
<feature type="binding site" evidence="3">
    <location>
        <position position="282"/>
    </location>
    <ligand>
        <name>CTP</name>
        <dbReference type="ChEBI" id="CHEBI:37563"/>
    </ligand>
</feature>
<keyword evidence="8" id="KW-1185">Reference proteome</keyword>
<comment type="caution">
    <text evidence="3">Lacks conserved residue(s) required for the propagation of feature annotation.</text>
</comment>
<evidence type="ECO:0000256" key="1">
    <source>
        <dbReference type="ARBA" id="ARBA00022793"/>
    </source>
</evidence>
<dbReference type="InterPro" id="IPR003382">
    <property type="entry name" value="Flavoprotein"/>
</dbReference>
<dbReference type="InterPro" id="IPR007085">
    <property type="entry name" value="DNA/pantothenate-metab_flavo_C"/>
</dbReference>
<comment type="caution">
    <text evidence="7">The sequence shown here is derived from an EMBL/GenBank/DDBJ whole genome shotgun (WGS) entry which is preliminary data.</text>
</comment>
<keyword evidence="3 4" id="KW-0436">Ligase</keyword>
<keyword evidence="1 3" id="KW-0210">Decarboxylase</keyword>
<evidence type="ECO:0000313" key="7">
    <source>
        <dbReference type="EMBL" id="CAH1854440.1"/>
    </source>
</evidence>
<dbReference type="NCBIfam" id="TIGR00521">
    <property type="entry name" value="coaBC_dfp"/>
    <property type="match status" value="1"/>
</dbReference>
<feature type="binding site" evidence="3">
    <location>
        <position position="343"/>
    </location>
    <ligand>
        <name>CTP</name>
        <dbReference type="ChEBI" id="CHEBI:37563"/>
    </ligand>
</feature>
<proteinExistence type="inferred from homology"/>
<comment type="catalytic activity">
    <reaction evidence="3 4">
        <text>N-[(R)-4-phosphopantothenoyl]-L-cysteine + H(+) = (R)-4'-phosphopantetheine + CO2</text>
        <dbReference type="Rhea" id="RHEA:16793"/>
        <dbReference type="ChEBI" id="CHEBI:15378"/>
        <dbReference type="ChEBI" id="CHEBI:16526"/>
        <dbReference type="ChEBI" id="CHEBI:59458"/>
        <dbReference type="ChEBI" id="CHEBI:61723"/>
        <dbReference type="EC" id="4.1.1.36"/>
    </reaction>
</comment>
<keyword evidence="2 3" id="KW-0456">Lyase</keyword>
<feature type="binding site" evidence="3">
    <location>
        <position position="329"/>
    </location>
    <ligand>
        <name>CTP</name>
        <dbReference type="ChEBI" id="CHEBI:37563"/>
    </ligand>
</feature>
<dbReference type="Gene3D" id="3.40.50.10300">
    <property type="entry name" value="CoaB-like"/>
    <property type="match status" value="1"/>
</dbReference>
<dbReference type="EC" id="4.1.1.36" evidence="3"/>
<protein>
    <recommendedName>
        <fullName evidence="3">Coenzyme A biosynthesis bifunctional protein CoaBC</fullName>
    </recommendedName>
    <alternativeName>
        <fullName evidence="3">DNA/pantothenate metabolism flavoprotein</fullName>
    </alternativeName>
    <alternativeName>
        <fullName evidence="3">Phosphopantothenoylcysteine synthetase/decarboxylase</fullName>
        <shortName evidence="3">PPCS-PPCDC</shortName>
    </alternativeName>
    <domain>
        <recommendedName>
            <fullName evidence="3">Phosphopantothenoylcysteine decarboxylase</fullName>
            <shortName evidence="3">PPC decarboxylase</shortName>
            <shortName evidence="3">PPC-DC</shortName>
            <ecNumber evidence="3">4.1.1.36</ecNumber>
        </recommendedName>
        <alternativeName>
            <fullName evidence="3">CoaC</fullName>
        </alternativeName>
    </domain>
    <domain>
        <recommendedName>
            <fullName evidence="3">Phosphopantothenate--cysteine ligase</fullName>
            <ecNumber evidence="3">6.3.2.5</ecNumber>
        </recommendedName>
        <alternativeName>
            <fullName evidence="3">CoaB</fullName>
        </alternativeName>
        <alternativeName>
            <fullName evidence="3">Phosphopantothenoylcysteine synthetase</fullName>
            <shortName evidence="3">PPC synthetase</shortName>
            <shortName evidence="3">PPC-S</shortName>
        </alternativeName>
    </domain>
</protein>
<comment type="catalytic activity">
    <reaction evidence="3 4">
        <text>(R)-4'-phosphopantothenate + L-cysteine + CTP = N-[(R)-4-phosphopantothenoyl]-L-cysteine + CMP + diphosphate + H(+)</text>
        <dbReference type="Rhea" id="RHEA:19397"/>
        <dbReference type="ChEBI" id="CHEBI:10986"/>
        <dbReference type="ChEBI" id="CHEBI:15378"/>
        <dbReference type="ChEBI" id="CHEBI:33019"/>
        <dbReference type="ChEBI" id="CHEBI:35235"/>
        <dbReference type="ChEBI" id="CHEBI:37563"/>
        <dbReference type="ChEBI" id="CHEBI:59458"/>
        <dbReference type="ChEBI" id="CHEBI:60377"/>
        <dbReference type="EC" id="6.3.2.5"/>
    </reaction>
</comment>
<comment type="cofactor">
    <cofactor evidence="3">
        <name>FMN</name>
        <dbReference type="ChEBI" id="CHEBI:58210"/>
    </cofactor>
    <text evidence="3">Binds 1 FMN per subunit.</text>
</comment>
<dbReference type="InterPro" id="IPR035929">
    <property type="entry name" value="CoaB-like_sf"/>
</dbReference>
<feature type="binding site" evidence="3">
    <location>
        <begin position="310"/>
        <end position="313"/>
    </location>
    <ligand>
        <name>CTP</name>
        <dbReference type="ChEBI" id="CHEBI:37563"/>
    </ligand>
</feature>
<dbReference type="Pfam" id="PF02441">
    <property type="entry name" value="Flavoprotein"/>
    <property type="match status" value="1"/>
</dbReference>
<reference evidence="7" key="1">
    <citation type="submission" date="2022-03" db="EMBL/GenBank/DDBJ databases">
        <authorList>
            <person name="Hettiarachchi G."/>
        </authorList>
    </citation>
    <scope>NUCLEOTIDE SEQUENCE</scope>
    <source>
        <strain evidence="7">LMG 32447</strain>
    </source>
</reference>
<feature type="binding site" evidence="3">
    <location>
        <position position="292"/>
    </location>
    <ligand>
        <name>CTP</name>
        <dbReference type="ChEBI" id="CHEBI:37563"/>
    </ligand>
</feature>
<dbReference type="InterPro" id="IPR036551">
    <property type="entry name" value="Flavin_trans-like"/>
</dbReference>
<dbReference type="Gene3D" id="3.40.50.1950">
    <property type="entry name" value="Flavin prenyltransferase-like"/>
    <property type="match status" value="1"/>
</dbReference>
<dbReference type="PANTHER" id="PTHR14359:SF6">
    <property type="entry name" value="PHOSPHOPANTOTHENOYLCYSTEINE DECARBOXYLASE"/>
    <property type="match status" value="1"/>
</dbReference>
<name>A0ABN8HD02_9LACO</name>
<keyword evidence="3 4" id="KW-0285">Flavoprotein</keyword>